<dbReference type="Pfam" id="PF00076">
    <property type="entry name" value="RRM_1"/>
    <property type="match status" value="1"/>
</dbReference>
<feature type="compositionally biased region" description="Basic residues" evidence="3">
    <location>
        <begin position="175"/>
        <end position="194"/>
    </location>
</feature>
<accession>A0A146MD35</accession>
<dbReference type="Gene3D" id="3.30.70.330">
    <property type="match status" value="1"/>
</dbReference>
<dbReference type="InterPro" id="IPR050441">
    <property type="entry name" value="RBM"/>
</dbReference>
<sequence>GQPGQPFSSASNNHLPSVISRSSWSFCLFCVYRASSICKLLQNNWNFDWDRLSAVQKDCSLDITAVMSDREESDHRDGRDDSREPSHASDDGDRKIVTYQSRSRSKDRSESRSPSVHKSKKKYSRSRSRSRSRKSRKSSRYRSRSGSARKYSRSSRYSRSRSDSRSRSGSYSPSYRRRRSHSRSPMSNRRRHKGSRDNPQPSRCLGVFGLSLSTTEQQLRHIFGKYGPVETVQVIIDAKTGRSRGFGFVYYENYEDARVAKEHCTGLEIDGRKIRVDFSITDRAHTPTPGIYMGKPTYNDDHYGGGGSERGGSRRDRGYDDYYGGGGGGGSYRGGGGRYRSPSPYYSSSRSRRSRYDRSRSRSYSPRRY</sequence>
<feature type="compositionally biased region" description="Basic residues" evidence="3">
    <location>
        <begin position="115"/>
        <end position="143"/>
    </location>
</feature>
<name>A0A146MD35_LYGHE</name>
<evidence type="ECO:0000259" key="4">
    <source>
        <dbReference type="PROSITE" id="PS50102"/>
    </source>
</evidence>
<dbReference type="GO" id="GO:0003723">
    <property type="term" value="F:RNA binding"/>
    <property type="evidence" value="ECO:0007669"/>
    <property type="project" value="UniProtKB-UniRule"/>
</dbReference>
<keyword evidence="1 2" id="KW-0694">RNA-binding</keyword>
<dbReference type="CDD" id="cd12363">
    <property type="entry name" value="RRM_TRA2"/>
    <property type="match status" value="1"/>
</dbReference>
<feature type="compositionally biased region" description="Gly residues" evidence="3">
    <location>
        <begin position="323"/>
        <end position="338"/>
    </location>
</feature>
<dbReference type="AlphaFoldDB" id="A0A146MD35"/>
<feature type="compositionally biased region" description="Basic residues" evidence="3">
    <location>
        <begin position="150"/>
        <end position="159"/>
    </location>
</feature>
<feature type="compositionally biased region" description="Basic and acidic residues" evidence="3">
    <location>
        <begin position="69"/>
        <end position="96"/>
    </location>
</feature>
<dbReference type="SUPFAM" id="SSF54928">
    <property type="entry name" value="RNA-binding domain, RBD"/>
    <property type="match status" value="1"/>
</dbReference>
<proteinExistence type="predicted"/>
<organism evidence="5">
    <name type="scientific">Lygus hesperus</name>
    <name type="common">Western plant bug</name>
    <dbReference type="NCBI Taxonomy" id="30085"/>
    <lineage>
        <taxon>Eukaryota</taxon>
        <taxon>Metazoa</taxon>
        <taxon>Ecdysozoa</taxon>
        <taxon>Arthropoda</taxon>
        <taxon>Hexapoda</taxon>
        <taxon>Insecta</taxon>
        <taxon>Pterygota</taxon>
        <taxon>Neoptera</taxon>
        <taxon>Paraneoptera</taxon>
        <taxon>Hemiptera</taxon>
        <taxon>Heteroptera</taxon>
        <taxon>Panheteroptera</taxon>
        <taxon>Cimicomorpha</taxon>
        <taxon>Miridae</taxon>
        <taxon>Mirini</taxon>
        <taxon>Lygus</taxon>
    </lineage>
</organism>
<dbReference type="EMBL" id="GDHC01002169">
    <property type="protein sequence ID" value="JAQ16460.1"/>
    <property type="molecule type" value="Transcribed_RNA"/>
</dbReference>
<evidence type="ECO:0000256" key="2">
    <source>
        <dbReference type="PROSITE-ProRule" id="PRU00176"/>
    </source>
</evidence>
<evidence type="ECO:0000256" key="1">
    <source>
        <dbReference type="ARBA" id="ARBA00022884"/>
    </source>
</evidence>
<dbReference type="InterPro" id="IPR012677">
    <property type="entry name" value="Nucleotide-bd_a/b_plait_sf"/>
</dbReference>
<feature type="domain" description="RRM" evidence="4">
    <location>
        <begin position="203"/>
        <end position="281"/>
    </location>
</feature>
<dbReference type="PANTHER" id="PTHR48034">
    <property type="entry name" value="TRANSFORMER-2 SEX-DETERMINING PROTEIN-RELATED"/>
    <property type="match status" value="1"/>
</dbReference>
<dbReference type="PROSITE" id="PS50102">
    <property type="entry name" value="RRM"/>
    <property type="match status" value="1"/>
</dbReference>
<protein>
    <submittedName>
        <fullName evidence="5">Transformer-2 beta</fullName>
    </submittedName>
</protein>
<feature type="non-terminal residue" evidence="5">
    <location>
        <position position="1"/>
    </location>
</feature>
<feature type="compositionally biased region" description="Low complexity" evidence="3">
    <location>
        <begin position="339"/>
        <end position="349"/>
    </location>
</feature>
<gene>
    <name evidence="5" type="primary">Tra2b_3</name>
    <name evidence="5" type="ORF">g.47093</name>
</gene>
<evidence type="ECO:0000313" key="5">
    <source>
        <dbReference type="EMBL" id="JAQ16460.1"/>
    </source>
</evidence>
<reference evidence="5" key="1">
    <citation type="journal article" date="2016" name="Gigascience">
        <title>De novo construction of an expanded transcriptome assembly for the western tarnished plant bug, Lygus hesperus.</title>
        <authorList>
            <person name="Tassone E.E."/>
            <person name="Geib S.M."/>
            <person name="Hall B."/>
            <person name="Fabrick J.A."/>
            <person name="Brent C.S."/>
            <person name="Hull J.J."/>
        </authorList>
    </citation>
    <scope>NUCLEOTIDE SEQUENCE</scope>
</reference>
<feature type="compositionally biased region" description="Basic and acidic residues" evidence="3">
    <location>
        <begin position="311"/>
        <end position="320"/>
    </location>
</feature>
<evidence type="ECO:0000256" key="3">
    <source>
        <dbReference type="SAM" id="MobiDB-lite"/>
    </source>
</evidence>
<feature type="region of interest" description="Disordered" evidence="3">
    <location>
        <begin position="69"/>
        <end position="203"/>
    </location>
</feature>
<feature type="region of interest" description="Disordered" evidence="3">
    <location>
        <begin position="287"/>
        <end position="369"/>
    </location>
</feature>
<dbReference type="SMART" id="SM00360">
    <property type="entry name" value="RRM"/>
    <property type="match status" value="1"/>
</dbReference>
<dbReference type="InterPro" id="IPR035979">
    <property type="entry name" value="RBD_domain_sf"/>
</dbReference>
<dbReference type="InterPro" id="IPR000504">
    <property type="entry name" value="RRM_dom"/>
</dbReference>